<feature type="compositionally biased region" description="Gly residues" evidence="5">
    <location>
        <begin position="349"/>
        <end position="371"/>
    </location>
</feature>
<evidence type="ECO:0000256" key="3">
    <source>
        <dbReference type="ARBA" id="ARBA00023204"/>
    </source>
</evidence>
<proteinExistence type="inferred from homology"/>
<name>A0A937XB95_UNCEI</name>
<gene>
    <name evidence="4 8" type="primary">mutL</name>
    <name evidence="8" type="ORF">FJY75_08290</name>
</gene>
<dbReference type="Pfam" id="PF13589">
    <property type="entry name" value="HATPase_c_3"/>
    <property type="match status" value="1"/>
</dbReference>
<dbReference type="PROSITE" id="PS00058">
    <property type="entry name" value="DNA_MISMATCH_REPAIR_1"/>
    <property type="match status" value="1"/>
</dbReference>
<dbReference type="EMBL" id="VGIY01000199">
    <property type="protein sequence ID" value="MBM3317839.1"/>
    <property type="molecule type" value="Genomic_DNA"/>
</dbReference>
<dbReference type="SMART" id="SM01340">
    <property type="entry name" value="DNA_mis_repair"/>
    <property type="match status" value="1"/>
</dbReference>
<dbReference type="InterPro" id="IPR020667">
    <property type="entry name" value="DNA_mismatch_repair_MutL"/>
</dbReference>
<dbReference type="InterPro" id="IPR036890">
    <property type="entry name" value="HATPase_C_sf"/>
</dbReference>
<dbReference type="FunFam" id="3.30.565.10:FF:000003">
    <property type="entry name" value="DNA mismatch repair endonuclease MutL"/>
    <property type="match status" value="1"/>
</dbReference>
<dbReference type="PANTHER" id="PTHR10073:SF12">
    <property type="entry name" value="DNA MISMATCH REPAIR PROTEIN MLH1"/>
    <property type="match status" value="1"/>
</dbReference>
<dbReference type="GO" id="GO:0004519">
    <property type="term" value="F:endonuclease activity"/>
    <property type="evidence" value="ECO:0007669"/>
    <property type="project" value="UniProtKB-KW"/>
</dbReference>
<feature type="domain" description="DNA mismatch repair protein S5" evidence="7">
    <location>
        <begin position="217"/>
        <end position="335"/>
    </location>
</feature>
<dbReference type="PANTHER" id="PTHR10073">
    <property type="entry name" value="DNA MISMATCH REPAIR PROTEIN MLH, PMS, MUTL"/>
    <property type="match status" value="1"/>
</dbReference>
<dbReference type="Gene3D" id="3.30.1540.20">
    <property type="entry name" value="MutL, C-terminal domain, dimerisation subdomain"/>
    <property type="match status" value="1"/>
</dbReference>
<dbReference type="GO" id="GO:0006298">
    <property type="term" value="P:mismatch repair"/>
    <property type="evidence" value="ECO:0007669"/>
    <property type="project" value="UniProtKB-UniRule"/>
</dbReference>
<dbReference type="NCBIfam" id="TIGR00585">
    <property type="entry name" value="mutl"/>
    <property type="match status" value="1"/>
</dbReference>
<dbReference type="GO" id="GO:0030983">
    <property type="term" value="F:mismatched DNA binding"/>
    <property type="evidence" value="ECO:0007669"/>
    <property type="project" value="InterPro"/>
</dbReference>
<dbReference type="AlphaFoldDB" id="A0A937XB95"/>
<comment type="caution">
    <text evidence="8">The sequence shown here is derived from an EMBL/GenBank/DDBJ whole genome shotgun (WGS) entry which is preliminary data.</text>
</comment>
<dbReference type="CDD" id="cd16926">
    <property type="entry name" value="HATPase_MutL-MLH-PMS-like"/>
    <property type="match status" value="1"/>
</dbReference>
<dbReference type="GO" id="GO:0140664">
    <property type="term" value="F:ATP-dependent DNA damage sensor activity"/>
    <property type="evidence" value="ECO:0007669"/>
    <property type="project" value="InterPro"/>
</dbReference>
<feature type="domain" description="MutL C-terminal dimerisation" evidence="6">
    <location>
        <begin position="441"/>
        <end position="582"/>
    </location>
</feature>
<sequence length="626" mass="67728">MSETIDTRTSEIRRLPPEVIGRIAAGEMIARPSAAVKELVENALDAGATRIVVRVTEALDRLLEVADDGGGIPGADLALALERHATSKIRREEDLLAVGTLGFRGEALAAIAEIARVTLTSSTREAEHAWEVRAAAGRVEAPRAAARAPGTTVLVEDLFYNTPVRKRFLKKGPGEMRLAREALQAYALAHPGVAWRLEQDGRALLDLPAAVDLRERILQLHGGRLLEGLLPIDSREGEFALRGFVGAPELARAGGRHQTLFVNGRWIVSPWLAQALRQAFGDLLPGHQSPWAALFLECPSDQVDVNLHPTKREVRFLDERRLYGFVQGAIRPAVARLLPRFFLEQGEAPGGSAGGGGGEGPRGAGARGGAGSAWAGASSSGAPPARGDGLNEARRLYGGPSGQGGEARYGDSRQDGLPLEHGAAVADQPVLGADAADQLVSLWQLHGRYILAQTRKGLLLIDQHAAHERVLYEKILARMRHEPAAGQQLLFPVILELSEEETELFRRIAGDLTRMGFDCDAFEERSVVVRGVPPLWRARSEAGLLRDLLDEARQEDLREGTTAESLARAFACRAAIKSGEPLSVEEMNRLVDELFATRLPHGDPHGRPTFVFLSLADLDRRFGRSG</sequence>
<dbReference type="GO" id="GO:0005524">
    <property type="term" value="F:ATP binding"/>
    <property type="evidence" value="ECO:0007669"/>
    <property type="project" value="InterPro"/>
</dbReference>
<keyword evidence="8" id="KW-0378">Hydrolase</keyword>
<evidence type="ECO:0000259" key="6">
    <source>
        <dbReference type="SMART" id="SM00853"/>
    </source>
</evidence>
<dbReference type="InterPro" id="IPR020568">
    <property type="entry name" value="Ribosomal_Su5_D2-typ_SF"/>
</dbReference>
<organism evidence="8 9">
    <name type="scientific">Eiseniibacteriota bacterium</name>
    <dbReference type="NCBI Taxonomy" id="2212470"/>
    <lineage>
        <taxon>Bacteria</taxon>
        <taxon>Candidatus Eiseniibacteriota</taxon>
    </lineage>
</organism>
<dbReference type="Gene3D" id="3.30.565.10">
    <property type="entry name" value="Histidine kinase-like ATPase, C-terminal domain"/>
    <property type="match status" value="1"/>
</dbReference>
<dbReference type="Pfam" id="PF08676">
    <property type="entry name" value="MutL_C"/>
    <property type="match status" value="1"/>
</dbReference>
<feature type="compositionally biased region" description="Low complexity" evidence="5">
    <location>
        <begin position="372"/>
        <end position="387"/>
    </location>
</feature>
<dbReference type="SUPFAM" id="SSF118116">
    <property type="entry name" value="DNA mismatch repair protein MutL"/>
    <property type="match status" value="1"/>
</dbReference>
<dbReference type="InterPro" id="IPR042121">
    <property type="entry name" value="MutL_C_regsub"/>
</dbReference>
<dbReference type="CDD" id="cd00782">
    <property type="entry name" value="MutL_Trans"/>
    <property type="match status" value="1"/>
</dbReference>
<dbReference type="GO" id="GO:0016887">
    <property type="term" value="F:ATP hydrolysis activity"/>
    <property type="evidence" value="ECO:0007669"/>
    <property type="project" value="InterPro"/>
</dbReference>
<evidence type="ECO:0000256" key="2">
    <source>
        <dbReference type="ARBA" id="ARBA00022763"/>
    </source>
</evidence>
<evidence type="ECO:0000256" key="5">
    <source>
        <dbReference type="SAM" id="MobiDB-lite"/>
    </source>
</evidence>
<evidence type="ECO:0000313" key="9">
    <source>
        <dbReference type="Proteomes" id="UP000748308"/>
    </source>
</evidence>
<dbReference type="GO" id="GO:0032300">
    <property type="term" value="C:mismatch repair complex"/>
    <property type="evidence" value="ECO:0007669"/>
    <property type="project" value="InterPro"/>
</dbReference>
<dbReference type="HAMAP" id="MF_00149">
    <property type="entry name" value="DNA_mis_repair"/>
    <property type="match status" value="1"/>
</dbReference>
<keyword evidence="8" id="KW-0540">Nuclease</keyword>
<evidence type="ECO:0000313" key="8">
    <source>
        <dbReference type="EMBL" id="MBM3317839.1"/>
    </source>
</evidence>
<dbReference type="InterPro" id="IPR037198">
    <property type="entry name" value="MutL_C_sf"/>
</dbReference>
<comment type="similarity">
    <text evidence="1 4">Belongs to the DNA mismatch repair MutL/HexB family.</text>
</comment>
<dbReference type="SMART" id="SM00853">
    <property type="entry name" value="MutL_C"/>
    <property type="match status" value="1"/>
</dbReference>
<dbReference type="InterPro" id="IPR014721">
    <property type="entry name" value="Ribsml_uS5_D2-typ_fold_subgr"/>
</dbReference>
<comment type="function">
    <text evidence="4">This protein is involved in the repair of mismatches in DNA. It is required for dam-dependent methyl-directed DNA mismatch repair. May act as a 'molecular matchmaker', a protein that promotes the formation of a stable complex between two or more DNA-binding proteins in an ATP-dependent manner without itself being part of a final effector complex.</text>
</comment>
<keyword evidence="2 4" id="KW-0227">DNA damage</keyword>
<dbReference type="InterPro" id="IPR038973">
    <property type="entry name" value="MutL/Mlh/Pms-like"/>
</dbReference>
<feature type="region of interest" description="Disordered" evidence="5">
    <location>
        <begin position="349"/>
        <end position="416"/>
    </location>
</feature>
<dbReference type="InterPro" id="IPR042120">
    <property type="entry name" value="MutL_C_dimsub"/>
</dbReference>
<protein>
    <recommendedName>
        <fullName evidence="4">DNA mismatch repair protein MutL</fullName>
    </recommendedName>
</protein>
<dbReference type="Pfam" id="PF01119">
    <property type="entry name" value="DNA_mis_repair"/>
    <property type="match status" value="1"/>
</dbReference>
<reference evidence="8" key="1">
    <citation type="submission" date="2019-03" db="EMBL/GenBank/DDBJ databases">
        <title>Lake Tanganyika Metagenome-Assembled Genomes (MAGs).</title>
        <authorList>
            <person name="Tran P."/>
        </authorList>
    </citation>
    <scope>NUCLEOTIDE SEQUENCE</scope>
    <source>
        <strain evidence="8">M_DeepCast_400m_m2_100</strain>
    </source>
</reference>
<dbReference type="Proteomes" id="UP000748308">
    <property type="component" value="Unassembled WGS sequence"/>
</dbReference>
<dbReference type="InterPro" id="IPR014762">
    <property type="entry name" value="DNA_mismatch_repair_CS"/>
</dbReference>
<evidence type="ECO:0000259" key="7">
    <source>
        <dbReference type="SMART" id="SM01340"/>
    </source>
</evidence>
<dbReference type="InterPro" id="IPR002099">
    <property type="entry name" value="MutL/Mlh/PMS"/>
</dbReference>
<keyword evidence="3 4" id="KW-0234">DNA repair</keyword>
<evidence type="ECO:0000256" key="4">
    <source>
        <dbReference type="HAMAP-Rule" id="MF_00149"/>
    </source>
</evidence>
<dbReference type="Gene3D" id="3.30.1370.100">
    <property type="entry name" value="MutL, C-terminal domain, regulatory subdomain"/>
    <property type="match status" value="1"/>
</dbReference>
<dbReference type="InterPro" id="IPR013507">
    <property type="entry name" value="DNA_mismatch_S5_2-like"/>
</dbReference>
<dbReference type="InterPro" id="IPR014790">
    <property type="entry name" value="MutL_C"/>
</dbReference>
<dbReference type="Gene3D" id="3.30.230.10">
    <property type="match status" value="1"/>
</dbReference>
<dbReference type="SUPFAM" id="SSF54211">
    <property type="entry name" value="Ribosomal protein S5 domain 2-like"/>
    <property type="match status" value="1"/>
</dbReference>
<evidence type="ECO:0000256" key="1">
    <source>
        <dbReference type="ARBA" id="ARBA00006082"/>
    </source>
</evidence>
<dbReference type="SUPFAM" id="SSF55874">
    <property type="entry name" value="ATPase domain of HSP90 chaperone/DNA topoisomerase II/histidine kinase"/>
    <property type="match status" value="1"/>
</dbReference>
<accession>A0A937XB95</accession>
<keyword evidence="8" id="KW-0255">Endonuclease</keyword>